<feature type="compositionally biased region" description="Polar residues" evidence="1">
    <location>
        <begin position="1"/>
        <end position="18"/>
    </location>
</feature>
<sequence>MTHNNETKAGSHPSNQPLSAKGAVDGMGKTVDASTVVNSTDHPTTQSDSSMLDSWLQEQNCANLAISEALHAKYQPGPC</sequence>
<dbReference type="EMBL" id="AZHD01000001">
    <property type="protein sequence ID" value="OAA68517.1"/>
    <property type="molecule type" value="Genomic_DNA"/>
</dbReference>
<reference evidence="2 3" key="1">
    <citation type="journal article" date="2016" name="Genome Biol. Evol.">
        <title>Divergent and convergent evolution of fungal pathogenicity.</title>
        <authorList>
            <person name="Shang Y."/>
            <person name="Xiao G."/>
            <person name="Zheng P."/>
            <person name="Cen K."/>
            <person name="Zhan S."/>
            <person name="Wang C."/>
        </authorList>
    </citation>
    <scope>NUCLEOTIDE SEQUENCE [LARGE SCALE GENOMIC DNA]</scope>
    <source>
        <strain evidence="2 3">RCEF 264</strain>
    </source>
</reference>
<gene>
    <name evidence="2" type="ORF">SPI_00712</name>
</gene>
<feature type="compositionally biased region" description="Polar residues" evidence="1">
    <location>
        <begin position="32"/>
        <end position="50"/>
    </location>
</feature>
<comment type="caution">
    <text evidence="2">The sequence shown here is derived from an EMBL/GenBank/DDBJ whole genome shotgun (WGS) entry which is preliminary data.</text>
</comment>
<organism evidence="2 3">
    <name type="scientific">Niveomyces insectorum RCEF 264</name>
    <dbReference type="NCBI Taxonomy" id="1081102"/>
    <lineage>
        <taxon>Eukaryota</taxon>
        <taxon>Fungi</taxon>
        <taxon>Dikarya</taxon>
        <taxon>Ascomycota</taxon>
        <taxon>Pezizomycotina</taxon>
        <taxon>Sordariomycetes</taxon>
        <taxon>Hypocreomycetidae</taxon>
        <taxon>Hypocreales</taxon>
        <taxon>Cordycipitaceae</taxon>
        <taxon>Niveomyces</taxon>
    </lineage>
</organism>
<feature type="region of interest" description="Disordered" evidence="1">
    <location>
        <begin position="1"/>
        <end position="50"/>
    </location>
</feature>
<protein>
    <submittedName>
        <fullName evidence="2">Uncharacterized protein</fullName>
    </submittedName>
</protein>
<proteinExistence type="predicted"/>
<dbReference type="Proteomes" id="UP000076874">
    <property type="component" value="Unassembled WGS sequence"/>
</dbReference>
<accession>A0A168ABF7</accession>
<name>A0A168ABF7_9HYPO</name>
<evidence type="ECO:0000256" key="1">
    <source>
        <dbReference type="SAM" id="MobiDB-lite"/>
    </source>
</evidence>
<keyword evidence="3" id="KW-1185">Reference proteome</keyword>
<evidence type="ECO:0000313" key="3">
    <source>
        <dbReference type="Proteomes" id="UP000076874"/>
    </source>
</evidence>
<evidence type="ECO:0000313" key="2">
    <source>
        <dbReference type="EMBL" id="OAA68517.1"/>
    </source>
</evidence>
<dbReference type="AlphaFoldDB" id="A0A168ABF7"/>